<keyword evidence="1" id="KW-0808">Transferase</keyword>
<protein>
    <submittedName>
        <fullName evidence="1">RNA-directed DNA polymerase</fullName>
    </submittedName>
</protein>
<dbReference type="GO" id="GO:0003964">
    <property type="term" value="F:RNA-directed DNA polymerase activity"/>
    <property type="evidence" value="ECO:0007669"/>
    <property type="project" value="UniProtKB-KW"/>
</dbReference>
<keyword evidence="1" id="KW-0695">RNA-directed DNA polymerase</keyword>
<dbReference type="EMBL" id="JADCKQ010000003">
    <property type="protein sequence ID" value="MBI1493180.1"/>
    <property type="molecule type" value="Genomic_DNA"/>
</dbReference>
<comment type="caution">
    <text evidence="1">The sequence shown here is derived from an EMBL/GenBank/DDBJ whole genome shotgun (WGS) entry which is preliminary data.</text>
</comment>
<organism evidence="1 2">
    <name type="scientific">Halocynthiibacter styelae</name>
    <dbReference type="NCBI Taxonomy" id="2761955"/>
    <lineage>
        <taxon>Bacteria</taxon>
        <taxon>Pseudomonadati</taxon>
        <taxon>Pseudomonadota</taxon>
        <taxon>Alphaproteobacteria</taxon>
        <taxon>Rhodobacterales</taxon>
        <taxon>Paracoccaceae</taxon>
        <taxon>Halocynthiibacter</taxon>
    </lineage>
</organism>
<dbReference type="AlphaFoldDB" id="A0A8J7IWK5"/>
<dbReference type="CDD" id="cd01646">
    <property type="entry name" value="RT_Bac_retron_I"/>
    <property type="match status" value="1"/>
</dbReference>
<sequence>MVFKANILPLDEIRISDEYDRSVKGINFSICREKTAYIKATSDWLVRTDITRFYPSIYTHSIPWAAYGKERVKSGMGCYKGSFVDQMDVLVRACNRNRTIGIPIGPETSRIVVDPNYKELLLAMLLLQEDQCAARQYLLEKRLLKKAKRESRKNKGFVQFYL</sequence>
<keyword evidence="1" id="KW-0548">Nucleotidyltransferase</keyword>
<evidence type="ECO:0000313" key="1">
    <source>
        <dbReference type="EMBL" id="MBI1493180.1"/>
    </source>
</evidence>
<gene>
    <name evidence="1" type="ORF">H1D41_05975</name>
</gene>
<keyword evidence="2" id="KW-1185">Reference proteome</keyword>
<reference evidence="1" key="1">
    <citation type="submission" date="2020-10" db="EMBL/GenBank/DDBJ databases">
        <title>Paenihalocynthiibacter styelae gen. nov., sp. nov., isolated from stalked sea squirt Styela clava.</title>
        <authorList>
            <person name="Kim Y.-O."/>
            <person name="Yoon J.-H."/>
        </authorList>
    </citation>
    <scope>NUCLEOTIDE SEQUENCE</scope>
    <source>
        <strain evidence="1">MYP1-1</strain>
    </source>
</reference>
<evidence type="ECO:0000313" key="2">
    <source>
        <dbReference type="Proteomes" id="UP000640583"/>
    </source>
</evidence>
<proteinExistence type="predicted"/>
<name>A0A8J7IWK5_9RHOB</name>
<dbReference type="Proteomes" id="UP000640583">
    <property type="component" value="Unassembled WGS sequence"/>
</dbReference>
<dbReference type="RefSeq" id="WP_228848024.1">
    <property type="nucleotide sequence ID" value="NZ_JADCKQ010000003.1"/>
</dbReference>
<accession>A0A8J7IWK5</accession>